<dbReference type="PROSITE" id="PS00211">
    <property type="entry name" value="ABC_TRANSPORTER_1"/>
    <property type="match status" value="1"/>
</dbReference>
<feature type="domain" description="ABC transporter" evidence="8">
    <location>
        <begin position="27"/>
        <end position="280"/>
    </location>
</feature>
<dbReference type="FunFam" id="3.40.50.300:FF:000016">
    <property type="entry name" value="Oligopeptide ABC transporter ATP-binding component"/>
    <property type="match status" value="1"/>
</dbReference>
<evidence type="ECO:0000256" key="5">
    <source>
        <dbReference type="ARBA" id="ARBA00022741"/>
    </source>
</evidence>
<reference evidence="9 10" key="1">
    <citation type="submission" date="2019-06" db="EMBL/GenBank/DDBJ databases">
        <authorList>
            <person name="Li M."/>
        </authorList>
    </citation>
    <scope>NUCLEOTIDE SEQUENCE [LARGE SCALE GENOMIC DNA]</scope>
    <source>
        <strain evidence="9 10">BGMRC6574</strain>
    </source>
</reference>
<evidence type="ECO:0000256" key="1">
    <source>
        <dbReference type="ARBA" id="ARBA00004417"/>
    </source>
</evidence>
<comment type="similarity">
    <text evidence="2">Belongs to the ABC transporter superfamily.</text>
</comment>
<dbReference type="Proteomes" id="UP000320314">
    <property type="component" value="Unassembled WGS sequence"/>
</dbReference>
<dbReference type="PANTHER" id="PTHR43297:SF2">
    <property type="entry name" value="DIPEPTIDE TRANSPORT ATP-BINDING PROTEIN DPPD"/>
    <property type="match status" value="1"/>
</dbReference>
<name>A0A506U9W0_9HYPH</name>
<proteinExistence type="inferred from homology"/>
<evidence type="ECO:0000256" key="7">
    <source>
        <dbReference type="ARBA" id="ARBA00023136"/>
    </source>
</evidence>
<dbReference type="GO" id="GO:0005524">
    <property type="term" value="F:ATP binding"/>
    <property type="evidence" value="ECO:0007669"/>
    <property type="project" value="UniProtKB-KW"/>
</dbReference>
<keyword evidence="6 9" id="KW-0067">ATP-binding</keyword>
<keyword evidence="10" id="KW-1185">Reference proteome</keyword>
<accession>A0A506U9W0</accession>
<comment type="subcellular location">
    <subcellularLocation>
        <location evidence="1">Cell inner membrane</location>
        <topology evidence="1">Peripheral membrane protein</topology>
    </subcellularLocation>
</comment>
<dbReference type="GO" id="GO:0016887">
    <property type="term" value="F:ATP hydrolysis activity"/>
    <property type="evidence" value="ECO:0007669"/>
    <property type="project" value="InterPro"/>
</dbReference>
<dbReference type="OrthoDB" id="9815712at2"/>
<dbReference type="InterPro" id="IPR003439">
    <property type="entry name" value="ABC_transporter-like_ATP-bd"/>
</dbReference>
<keyword evidence="4" id="KW-1003">Cell membrane</keyword>
<protein>
    <submittedName>
        <fullName evidence="9">ABC transporter ATP-binding protein</fullName>
    </submittedName>
</protein>
<dbReference type="SMART" id="SM00382">
    <property type="entry name" value="AAA"/>
    <property type="match status" value="1"/>
</dbReference>
<keyword evidence="7" id="KW-0472">Membrane</keyword>
<sequence length="352" mass="38971">MSRSDEATTDRISANGQGLAPDEVLAVERLSTHFVYKNRTAKVIRDVSFRLKKGRTLAIVGESGSGKSVTSLSIMGLLSEPGRVVDGRILYRLSSGEAVDLTGASKRTMRRIRGREISMIFQEPMSSLNPLQTVGDQIAEMIWLHMATNRANARKRAVDLLRLVEIPGAERRIDDYPHHMSGGMRQRVMIAMALACDPSLLIADEPTTALDVTIQAQILDLMRRLQGELDMSILFITHDMGVVAEIADDVAVMYAGVAVEQAPVRRLFDAPNHPYTRGLLASIPEANRERDDKGQRVRLTAIPGTVPSLYDLPPGCPFETRCAWREEACLEPVSLEPCGPDHLSRCWKMRQA</sequence>
<evidence type="ECO:0000259" key="8">
    <source>
        <dbReference type="PROSITE" id="PS50893"/>
    </source>
</evidence>
<dbReference type="PANTHER" id="PTHR43297">
    <property type="entry name" value="OLIGOPEPTIDE TRANSPORT ATP-BINDING PROTEIN APPD"/>
    <property type="match status" value="1"/>
</dbReference>
<gene>
    <name evidence="9" type="ORF">FJU11_04325</name>
</gene>
<dbReference type="InterPro" id="IPR003593">
    <property type="entry name" value="AAA+_ATPase"/>
</dbReference>
<dbReference type="GO" id="GO:0015833">
    <property type="term" value="P:peptide transport"/>
    <property type="evidence" value="ECO:0007669"/>
    <property type="project" value="InterPro"/>
</dbReference>
<evidence type="ECO:0000256" key="6">
    <source>
        <dbReference type="ARBA" id="ARBA00022840"/>
    </source>
</evidence>
<dbReference type="Pfam" id="PF08352">
    <property type="entry name" value="oligo_HPY"/>
    <property type="match status" value="1"/>
</dbReference>
<evidence type="ECO:0000256" key="2">
    <source>
        <dbReference type="ARBA" id="ARBA00005417"/>
    </source>
</evidence>
<dbReference type="InterPro" id="IPR027417">
    <property type="entry name" value="P-loop_NTPase"/>
</dbReference>
<dbReference type="SUPFAM" id="SSF52540">
    <property type="entry name" value="P-loop containing nucleoside triphosphate hydrolases"/>
    <property type="match status" value="1"/>
</dbReference>
<keyword evidence="5" id="KW-0547">Nucleotide-binding</keyword>
<evidence type="ECO:0000256" key="4">
    <source>
        <dbReference type="ARBA" id="ARBA00022475"/>
    </source>
</evidence>
<keyword evidence="3" id="KW-0813">Transport</keyword>
<dbReference type="GO" id="GO:0005886">
    <property type="term" value="C:plasma membrane"/>
    <property type="evidence" value="ECO:0007669"/>
    <property type="project" value="UniProtKB-SubCell"/>
</dbReference>
<comment type="caution">
    <text evidence="9">The sequence shown here is derived from an EMBL/GenBank/DDBJ whole genome shotgun (WGS) entry which is preliminary data.</text>
</comment>
<dbReference type="GO" id="GO:0055085">
    <property type="term" value="P:transmembrane transport"/>
    <property type="evidence" value="ECO:0007669"/>
    <property type="project" value="UniProtKB-ARBA"/>
</dbReference>
<dbReference type="PROSITE" id="PS50893">
    <property type="entry name" value="ABC_TRANSPORTER_2"/>
    <property type="match status" value="1"/>
</dbReference>
<dbReference type="InterPro" id="IPR017871">
    <property type="entry name" value="ABC_transporter-like_CS"/>
</dbReference>
<dbReference type="EMBL" id="VHLH01000005">
    <property type="protein sequence ID" value="TPW30660.1"/>
    <property type="molecule type" value="Genomic_DNA"/>
</dbReference>
<dbReference type="RefSeq" id="WP_141165799.1">
    <property type="nucleotide sequence ID" value="NZ_VHLH01000005.1"/>
</dbReference>
<dbReference type="NCBIfam" id="TIGR01727">
    <property type="entry name" value="oligo_HPY"/>
    <property type="match status" value="1"/>
</dbReference>
<organism evidence="9 10">
    <name type="scientific">Pararhizobium mangrovi</name>
    <dbReference type="NCBI Taxonomy" id="2590452"/>
    <lineage>
        <taxon>Bacteria</taxon>
        <taxon>Pseudomonadati</taxon>
        <taxon>Pseudomonadota</taxon>
        <taxon>Alphaproteobacteria</taxon>
        <taxon>Hyphomicrobiales</taxon>
        <taxon>Rhizobiaceae</taxon>
        <taxon>Rhizobium/Agrobacterium group</taxon>
        <taxon>Pararhizobium</taxon>
    </lineage>
</organism>
<dbReference type="InterPro" id="IPR013563">
    <property type="entry name" value="Oligopep_ABC_C"/>
</dbReference>
<evidence type="ECO:0000313" key="9">
    <source>
        <dbReference type="EMBL" id="TPW30660.1"/>
    </source>
</evidence>
<dbReference type="Gene3D" id="3.40.50.300">
    <property type="entry name" value="P-loop containing nucleotide triphosphate hydrolases"/>
    <property type="match status" value="1"/>
</dbReference>
<evidence type="ECO:0000256" key="3">
    <source>
        <dbReference type="ARBA" id="ARBA00022448"/>
    </source>
</evidence>
<dbReference type="InterPro" id="IPR050388">
    <property type="entry name" value="ABC_Ni/Peptide_Import"/>
</dbReference>
<evidence type="ECO:0000313" key="10">
    <source>
        <dbReference type="Proteomes" id="UP000320314"/>
    </source>
</evidence>
<dbReference type="AlphaFoldDB" id="A0A506U9W0"/>
<dbReference type="CDD" id="cd03257">
    <property type="entry name" value="ABC_NikE_OppD_transporters"/>
    <property type="match status" value="1"/>
</dbReference>
<dbReference type="Pfam" id="PF00005">
    <property type="entry name" value="ABC_tran"/>
    <property type="match status" value="1"/>
</dbReference>